<keyword evidence="1" id="KW-0812">Transmembrane</keyword>
<comment type="caution">
    <text evidence="2">The sequence shown here is derived from an EMBL/GenBank/DDBJ whole genome shotgun (WGS) entry which is preliminary data.</text>
</comment>
<dbReference type="InterPro" id="IPR017853">
    <property type="entry name" value="GH"/>
</dbReference>
<keyword evidence="1" id="KW-1133">Transmembrane helix</keyword>
<dbReference type="EMBL" id="BARS01040286">
    <property type="protein sequence ID" value="GAG34102.1"/>
    <property type="molecule type" value="Genomic_DNA"/>
</dbReference>
<proteinExistence type="predicted"/>
<name>X0XFD1_9ZZZZ</name>
<sequence length="254" mass="29620">CQETYQRMLRYVMARWGYSSHIMSWELCSEMDLVSDYQRVRRQIMGWHTRCAKTIRQFDQNSHMITTNFANIKRDPEVLRMPEVMYTGTNYYHAQMGPQMRNVIFPSRASMGKPAFMTEAGYDWRGSSAETTTKYLHLCLWSSYMIPFSGAATYWWWVFIDDKDLYPMFRPLVEYAAGEDMRGRKLRMSQGVLRRAGGRALPGLVADVLQNSRSAYVWVYERGLMRLDAEGPFTPKPRSGVTLEISGLARGDYR</sequence>
<feature type="transmembrane region" description="Helical" evidence="1">
    <location>
        <begin position="135"/>
        <end position="157"/>
    </location>
</feature>
<accession>X0XFD1</accession>
<dbReference type="SUPFAM" id="SSF51445">
    <property type="entry name" value="(Trans)glycosidases"/>
    <property type="match status" value="1"/>
</dbReference>
<dbReference type="Gene3D" id="3.20.20.80">
    <property type="entry name" value="Glycosidases"/>
    <property type="match status" value="1"/>
</dbReference>
<gene>
    <name evidence="2" type="ORF">S01H1_61441</name>
</gene>
<organism evidence="2">
    <name type="scientific">marine sediment metagenome</name>
    <dbReference type="NCBI Taxonomy" id="412755"/>
    <lineage>
        <taxon>unclassified sequences</taxon>
        <taxon>metagenomes</taxon>
        <taxon>ecological metagenomes</taxon>
    </lineage>
</organism>
<reference evidence="2" key="1">
    <citation type="journal article" date="2014" name="Front. Microbiol.">
        <title>High frequency of phylogenetically diverse reductive dehalogenase-homologous genes in deep subseafloor sedimentary metagenomes.</title>
        <authorList>
            <person name="Kawai M."/>
            <person name="Futagami T."/>
            <person name="Toyoda A."/>
            <person name="Takaki Y."/>
            <person name="Nishi S."/>
            <person name="Hori S."/>
            <person name="Arai W."/>
            <person name="Tsubouchi T."/>
            <person name="Morono Y."/>
            <person name="Uchiyama I."/>
            <person name="Ito T."/>
            <person name="Fujiyama A."/>
            <person name="Inagaki F."/>
            <person name="Takami H."/>
        </authorList>
    </citation>
    <scope>NUCLEOTIDE SEQUENCE</scope>
    <source>
        <strain evidence="2">Expedition CK06-06</strain>
    </source>
</reference>
<protein>
    <recommendedName>
        <fullName evidence="3">DUF5060 domain-containing protein</fullName>
    </recommendedName>
</protein>
<keyword evidence="1" id="KW-0472">Membrane</keyword>
<feature type="non-terminal residue" evidence="2">
    <location>
        <position position="1"/>
    </location>
</feature>
<dbReference type="AlphaFoldDB" id="X0XFD1"/>
<evidence type="ECO:0000313" key="2">
    <source>
        <dbReference type="EMBL" id="GAG34102.1"/>
    </source>
</evidence>
<evidence type="ECO:0000256" key="1">
    <source>
        <dbReference type="SAM" id="Phobius"/>
    </source>
</evidence>
<evidence type="ECO:0008006" key="3">
    <source>
        <dbReference type="Google" id="ProtNLM"/>
    </source>
</evidence>
<feature type="non-terminal residue" evidence="2">
    <location>
        <position position="254"/>
    </location>
</feature>